<feature type="region of interest" description="Disordered" evidence="1">
    <location>
        <begin position="357"/>
        <end position="379"/>
    </location>
</feature>
<organism evidence="3 4">
    <name type="scientific">Flintibacter hominis</name>
    <dbReference type="NCBI Taxonomy" id="2763048"/>
    <lineage>
        <taxon>Bacteria</taxon>
        <taxon>Bacillati</taxon>
        <taxon>Bacillota</taxon>
        <taxon>Clostridia</taxon>
        <taxon>Eubacteriales</taxon>
        <taxon>Flintibacter</taxon>
    </lineage>
</organism>
<comment type="caution">
    <text evidence="3">The sequence shown here is derived from an EMBL/GenBank/DDBJ whole genome shotgun (WGS) entry which is preliminary data.</text>
</comment>
<reference evidence="3" key="1">
    <citation type="submission" date="2020-08" db="EMBL/GenBank/DDBJ databases">
        <title>Genome public.</title>
        <authorList>
            <person name="Liu C."/>
            <person name="Sun Q."/>
        </authorList>
    </citation>
    <scope>NUCLEOTIDE SEQUENCE</scope>
    <source>
        <strain evidence="3">NSJ-23</strain>
    </source>
</reference>
<evidence type="ECO:0000313" key="4">
    <source>
        <dbReference type="Proteomes" id="UP000628736"/>
    </source>
</evidence>
<dbReference type="PANTHER" id="PTHR37317:SF1">
    <property type="entry name" value="ZINC-RIBBON DOMAIN-CONTAINING PROTEIN-RELATED"/>
    <property type="match status" value="1"/>
</dbReference>
<name>A0A8J6M7H8_9FIRM</name>
<dbReference type="InterPro" id="IPR025487">
    <property type="entry name" value="DUF4379"/>
</dbReference>
<feature type="domain" description="Treble clef zinc finger" evidence="2">
    <location>
        <begin position="301"/>
        <end position="356"/>
    </location>
</feature>
<accession>A0A8J6M7H8</accession>
<proteinExistence type="predicted"/>
<feature type="domain" description="Treble clef zinc finger" evidence="2">
    <location>
        <begin position="230"/>
        <end position="284"/>
    </location>
</feature>
<keyword evidence="4" id="KW-1185">Reference proteome</keyword>
<evidence type="ECO:0000256" key="1">
    <source>
        <dbReference type="SAM" id="MobiDB-lite"/>
    </source>
</evidence>
<dbReference type="AlphaFoldDB" id="A0A8J6M7H8"/>
<dbReference type="PANTHER" id="PTHR37317">
    <property type="entry name" value="BLR8090 PROTEIN"/>
    <property type="match status" value="1"/>
</dbReference>
<feature type="domain" description="Treble clef zinc finger" evidence="2">
    <location>
        <begin position="158"/>
        <end position="213"/>
    </location>
</feature>
<evidence type="ECO:0000313" key="3">
    <source>
        <dbReference type="EMBL" id="MBC5721567.1"/>
    </source>
</evidence>
<feature type="compositionally biased region" description="Basic residues" evidence="1">
    <location>
        <begin position="370"/>
        <end position="379"/>
    </location>
</feature>
<gene>
    <name evidence="3" type="ORF">H8S11_01830</name>
</gene>
<sequence>MRKTMHQLCRQTGREELLDQWHPTKNLPLTPDTVSGGSSRRVWWRCGKGHEWQSAVYARVSAGAGCPYCSGKLAVPGQTDLASRFPEVAFQWHPTKNAPLTPDQVLPGSHRLVWWLCKKGHEWQAVVKSRTAGSGCPVCSNRVTAPGENDLAVTHPELAAQWHPTRNGSLKPQEVTAGSRRRVWWKCCRGHEWQARVLSRSFGGTGCPYCAGKRVIPGENDLASLYPEVAAQWHPMRNGALAPTQVSPYSNRKVWWRCEKGHDYQAVAAARTMGGSGCPYCAGRKALAGFNDLATLAPEVAAQWYWTLNGSLTPEQVTAGSRRKVWWECPYGHVWKAAIYSRTGEQHSGCPVCAGKARSRRAPAPGQSVKQRHRPHLNL</sequence>
<evidence type="ECO:0000259" key="2">
    <source>
        <dbReference type="Pfam" id="PF14311"/>
    </source>
</evidence>
<feature type="domain" description="Treble clef zinc finger" evidence="2">
    <location>
        <begin position="90"/>
        <end position="142"/>
    </location>
</feature>
<dbReference type="Proteomes" id="UP000628736">
    <property type="component" value="Unassembled WGS sequence"/>
</dbReference>
<dbReference type="EMBL" id="JACOPO010000001">
    <property type="protein sequence ID" value="MBC5721567.1"/>
    <property type="molecule type" value="Genomic_DNA"/>
</dbReference>
<dbReference type="Pfam" id="PF14311">
    <property type="entry name" value="DUF4379"/>
    <property type="match status" value="5"/>
</dbReference>
<protein>
    <submittedName>
        <fullName evidence="3">Zinc-ribbon domain-containing protein</fullName>
    </submittedName>
</protein>
<feature type="domain" description="Treble clef zinc finger" evidence="2">
    <location>
        <begin position="17"/>
        <end position="72"/>
    </location>
</feature>